<organism evidence="3 4">
    <name type="scientific">Candidatus Thiodiazotropha taylori</name>
    <dbReference type="NCBI Taxonomy" id="2792791"/>
    <lineage>
        <taxon>Bacteria</taxon>
        <taxon>Pseudomonadati</taxon>
        <taxon>Pseudomonadota</taxon>
        <taxon>Gammaproteobacteria</taxon>
        <taxon>Chromatiales</taxon>
        <taxon>Sedimenticolaceae</taxon>
        <taxon>Candidatus Thiodiazotropha</taxon>
    </lineage>
</organism>
<sequence length="377" mass="43149">MSLQSHPVFSGFVARCLMLAVSLSAMAELMAETEKDDEPEADAAEEIEAPRIYRTREEQREAGLQTEITPWLTLSGLLEGEIETERFIPRDRGPALKARSDSATLQVGFLVDLFGLAEGEAVVEYDSDPDKFFSEEAFVTFEYEPWELSLGKQFTPLGLYFGRFVTGPMLEFGETSARKSALLTYGPNDDFDLTIATYQGRSSELGEDDEWDWAIGFEAWPSDRFSFGLSYQSDLSDADERLLEDDHYIKRVPVASAYLLGITDEFEFSLEIVAALDDFRELEKELDRPLAWNAEVAYFFPDQDLDLIIRLEKSRELDEEPEFRYGAAIIWYLDRRIILTMEYLRGQFETDSFAIEKKEEIAIRHVNTMSAKLTVEF</sequence>
<gene>
    <name evidence="3" type="ORF">KME65_14690</name>
</gene>
<feature type="region of interest" description="Disordered" evidence="1">
    <location>
        <begin position="32"/>
        <end position="54"/>
    </location>
</feature>
<evidence type="ECO:0000256" key="2">
    <source>
        <dbReference type="SAM" id="SignalP"/>
    </source>
</evidence>
<accession>A0A944QVP4</accession>
<evidence type="ECO:0000313" key="3">
    <source>
        <dbReference type="EMBL" id="MBT2990199.1"/>
    </source>
</evidence>
<protein>
    <submittedName>
        <fullName evidence="3">LbtU family siderophore porin</fullName>
    </submittedName>
</protein>
<feature type="chain" id="PRO_5037072116" evidence="2">
    <location>
        <begin position="28"/>
        <end position="377"/>
    </location>
</feature>
<evidence type="ECO:0000256" key="1">
    <source>
        <dbReference type="SAM" id="MobiDB-lite"/>
    </source>
</evidence>
<feature type="signal peptide" evidence="2">
    <location>
        <begin position="1"/>
        <end position="27"/>
    </location>
</feature>
<keyword evidence="2" id="KW-0732">Signal</keyword>
<evidence type="ECO:0000313" key="4">
    <source>
        <dbReference type="Proteomes" id="UP000770889"/>
    </source>
</evidence>
<proteinExistence type="predicted"/>
<comment type="caution">
    <text evidence="3">The sequence shown here is derived from an EMBL/GenBank/DDBJ whole genome shotgun (WGS) entry which is preliminary data.</text>
</comment>
<dbReference type="EMBL" id="JAHHGM010000014">
    <property type="protein sequence ID" value="MBT2990199.1"/>
    <property type="molecule type" value="Genomic_DNA"/>
</dbReference>
<reference evidence="3 4" key="1">
    <citation type="submission" date="2021-05" db="EMBL/GenBank/DDBJ databases">
        <title>Genetic and Functional Diversity in Clade A Lucinid endosymbionts from the Bahamas.</title>
        <authorList>
            <person name="Giani N.M."/>
            <person name="Engel A.S."/>
            <person name="Campbell B.J."/>
        </authorList>
    </citation>
    <scope>NUCLEOTIDE SEQUENCE [LARGE SCALE GENOMIC DNA]</scope>
    <source>
        <strain evidence="3">LUC16012Gg_MoonRockCtena</strain>
    </source>
</reference>
<feature type="compositionally biased region" description="Acidic residues" evidence="1">
    <location>
        <begin position="34"/>
        <end position="47"/>
    </location>
</feature>
<dbReference type="SUPFAM" id="SSF56935">
    <property type="entry name" value="Porins"/>
    <property type="match status" value="1"/>
</dbReference>
<dbReference type="Proteomes" id="UP000770889">
    <property type="component" value="Unassembled WGS sequence"/>
</dbReference>
<dbReference type="NCBIfam" id="NF033652">
    <property type="entry name" value="LbtU_sider_porin"/>
    <property type="match status" value="1"/>
</dbReference>
<dbReference type="AlphaFoldDB" id="A0A944QVP4"/>
<name>A0A944QVP4_9GAMM</name>